<dbReference type="Pfam" id="PF13839">
    <property type="entry name" value="PC-Esterase"/>
    <property type="match status" value="1"/>
</dbReference>
<dbReference type="GO" id="GO:0016020">
    <property type="term" value="C:membrane"/>
    <property type="evidence" value="ECO:0007669"/>
    <property type="project" value="UniProtKB-SubCell"/>
</dbReference>
<evidence type="ECO:0000256" key="6">
    <source>
        <dbReference type="ARBA" id="ARBA00023136"/>
    </source>
</evidence>
<evidence type="ECO:0000256" key="2">
    <source>
        <dbReference type="ARBA" id="ARBA00007727"/>
    </source>
</evidence>
<protein>
    <recommendedName>
        <fullName evidence="12">Trichome birefringence-like N-terminal domain-containing protein</fullName>
    </recommendedName>
</protein>
<evidence type="ECO:0000256" key="5">
    <source>
        <dbReference type="ARBA" id="ARBA00022989"/>
    </source>
</evidence>
<accession>A0AAP0JUD6</accession>
<evidence type="ECO:0008006" key="12">
    <source>
        <dbReference type="Google" id="ProtNLM"/>
    </source>
</evidence>
<keyword evidence="4" id="KW-0735">Signal-anchor</keyword>
<feature type="domain" description="Trichome birefringence-like N-terminal" evidence="9">
    <location>
        <begin position="172"/>
        <end position="224"/>
    </location>
</feature>
<keyword evidence="5 7" id="KW-1133">Transmembrane helix</keyword>
<evidence type="ECO:0000259" key="8">
    <source>
        <dbReference type="Pfam" id="PF13839"/>
    </source>
</evidence>
<evidence type="ECO:0000259" key="9">
    <source>
        <dbReference type="Pfam" id="PF14416"/>
    </source>
</evidence>
<dbReference type="Pfam" id="PF14416">
    <property type="entry name" value="PMR5N"/>
    <property type="match status" value="1"/>
</dbReference>
<evidence type="ECO:0000313" key="10">
    <source>
        <dbReference type="EMBL" id="KAK9139185.1"/>
    </source>
</evidence>
<dbReference type="GO" id="GO:0005794">
    <property type="term" value="C:Golgi apparatus"/>
    <property type="evidence" value="ECO:0007669"/>
    <property type="project" value="TreeGrafter"/>
</dbReference>
<gene>
    <name evidence="10" type="ORF">Scep_008866</name>
</gene>
<feature type="transmembrane region" description="Helical" evidence="7">
    <location>
        <begin position="12"/>
        <end position="36"/>
    </location>
</feature>
<evidence type="ECO:0000256" key="1">
    <source>
        <dbReference type="ARBA" id="ARBA00004167"/>
    </source>
</evidence>
<comment type="similarity">
    <text evidence="2">Belongs to the PC-esterase family. TBL subfamily.</text>
</comment>
<evidence type="ECO:0000313" key="11">
    <source>
        <dbReference type="Proteomes" id="UP001419268"/>
    </source>
</evidence>
<sequence length="355" mass="40299">MERQRSFSFKPTRLLLFSFTISSSLLFFTFFSIWVFKAAPSIPKETHVMLNTSSLNLGLKPIKAHALTGFFLTNLTHEGTSEDKDSILGDGHVKNGVLESTHYAKSGGNQISFDGSSENASVVVGTRSVERNISGDQNGGLGSAHYAKSGDFSKKGVGALDGERVGERRRDECDVSQGKWVYDESYPLYTSNSCPFVDEGFSCEGNGRTDRDYMKWRWQPHHCNTPRFNAVKMLELIKGKRLVFVGDSINRNQWESMLCLLFGAIKDPKRVYETHGRRITKEKGNYSFKFVDYRCTVEFYVTHFLVHESKGRVKQRRVPTLRLDAVDRGSSRWRGADILVFNTAHWWSHFKTKSG</sequence>
<dbReference type="InterPro" id="IPR025846">
    <property type="entry name" value="TBL_N"/>
</dbReference>
<dbReference type="EMBL" id="JBBNAG010000004">
    <property type="protein sequence ID" value="KAK9139185.1"/>
    <property type="molecule type" value="Genomic_DNA"/>
</dbReference>
<dbReference type="Proteomes" id="UP001419268">
    <property type="component" value="Unassembled WGS sequence"/>
</dbReference>
<comment type="subcellular location">
    <subcellularLocation>
        <location evidence="1">Membrane</location>
        <topology evidence="1">Single-pass membrane protein</topology>
    </subcellularLocation>
</comment>
<comment type="caution">
    <text evidence="10">The sequence shown here is derived from an EMBL/GenBank/DDBJ whole genome shotgun (WGS) entry which is preliminary data.</text>
</comment>
<name>A0AAP0JUD6_9MAGN</name>
<evidence type="ECO:0000256" key="3">
    <source>
        <dbReference type="ARBA" id="ARBA00022692"/>
    </source>
</evidence>
<dbReference type="PANTHER" id="PTHR32285:SF19">
    <property type="entry name" value="PROTEIN TRICHOME BIREFRINGENCE-LIKE 6"/>
    <property type="match status" value="1"/>
</dbReference>
<dbReference type="InterPro" id="IPR029962">
    <property type="entry name" value="TBL"/>
</dbReference>
<proteinExistence type="inferred from homology"/>
<keyword evidence="3 7" id="KW-0812">Transmembrane</keyword>
<dbReference type="InterPro" id="IPR026057">
    <property type="entry name" value="TBL_C"/>
</dbReference>
<keyword evidence="11" id="KW-1185">Reference proteome</keyword>
<dbReference type="GO" id="GO:0016413">
    <property type="term" value="F:O-acetyltransferase activity"/>
    <property type="evidence" value="ECO:0007669"/>
    <property type="project" value="InterPro"/>
</dbReference>
<dbReference type="AlphaFoldDB" id="A0AAP0JUD6"/>
<dbReference type="PANTHER" id="PTHR32285">
    <property type="entry name" value="PROTEIN TRICHOME BIREFRINGENCE-LIKE 9-RELATED"/>
    <property type="match status" value="1"/>
</dbReference>
<evidence type="ECO:0000256" key="4">
    <source>
        <dbReference type="ARBA" id="ARBA00022968"/>
    </source>
</evidence>
<reference evidence="10 11" key="1">
    <citation type="submission" date="2024-01" db="EMBL/GenBank/DDBJ databases">
        <title>Genome assemblies of Stephania.</title>
        <authorList>
            <person name="Yang L."/>
        </authorList>
    </citation>
    <scope>NUCLEOTIDE SEQUENCE [LARGE SCALE GENOMIC DNA]</scope>
    <source>
        <strain evidence="10">JXDWG</strain>
        <tissue evidence="10">Leaf</tissue>
    </source>
</reference>
<evidence type="ECO:0000256" key="7">
    <source>
        <dbReference type="SAM" id="Phobius"/>
    </source>
</evidence>
<feature type="domain" description="Trichome birefringence-like C-terminal" evidence="8">
    <location>
        <begin position="226"/>
        <end position="351"/>
    </location>
</feature>
<keyword evidence="6 7" id="KW-0472">Membrane</keyword>
<organism evidence="10 11">
    <name type="scientific">Stephania cephalantha</name>
    <dbReference type="NCBI Taxonomy" id="152367"/>
    <lineage>
        <taxon>Eukaryota</taxon>
        <taxon>Viridiplantae</taxon>
        <taxon>Streptophyta</taxon>
        <taxon>Embryophyta</taxon>
        <taxon>Tracheophyta</taxon>
        <taxon>Spermatophyta</taxon>
        <taxon>Magnoliopsida</taxon>
        <taxon>Ranunculales</taxon>
        <taxon>Menispermaceae</taxon>
        <taxon>Menispermoideae</taxon>
        <taxon>Cissampelideae</taxon>
        <taxon>Stephania</taxon>
    </lineage>
</organism>